<reference evidence="3 4" key="1">
    <citation type="journal article" date="2021" name="Sci. Rep.">
        <title>The distribution of antibiotic resistance genes in chicken gut microbiota commensals.</title>
        <authorList>
            <person name="Juricova H."/>
            <person name="Matiasovicova J."/>
            <person name="Kubasova T."/>
            <person name="Cejkova D."/>
            <person name="Rychlik I."/>
        </authorList>
    </citation>
    <scope>NUCLEOTIDE SEQUENCE [LARGE SCALE GENOMIC DNA]</scope>
    <source>
        <strain evidence="3 4">An768</strain>
    </source>
</reference>
<protein>
    <recommendedName>
        <fullName evidence="1">Dipeptidase</fullName>
        <ecNumber evidence="1">3.4.-.-</ecNumber>
    </recommendedName>
</protein>
<dbReference type="Proteomes" id="UP000782117">
    <property type="component" value="Unassembled WGS sequence"/>
</dbReference>
<keyword evidence="4" id="KW-1185">Reference proteome</keyword>
<sequence>MKIHSTLFVIGMAFSQIITAQTNLFHDPDCCTSIMVGREASADGSVMTSHTCDSWYRTWVNVVPARTYERDTTMNIYNGRMHTEFPEDQTNLTVKGTIPQTKHSYAFLDTSYPCLNEKQLAMGETTISGRDTLRNEKGMFMIEELARVALERCSTARQAIRLMGELVKEYGYGDYGECLTIADPKEVWHFEVFGEGPDKVGGVWAAVRIPDGEVGISANISRISTLNLKDKDNYMASDNVFDVARKLKLWDGKEPFKFWRAYGGPNYAGKWQSFSIREYFVLSRLAPSLKLNMDSEELPLSVKPEKKLSAADVMALLRQTYEGTEWDVTRNLKVVKKDYKTGQTDTIISPRANPWMRSDEVQMLNGIKNGAVTSYRNISVPQCAYSTVIQLRSWLPDAVGGVCWFSMDNPGQSPRVPIFCGTTDLPAIYKICGNHRYREDSALWHYRRANKLATVRWGNARGIMEANIRHFEEKGFNELPMVEARYQDLLKAKGEEAAKAYLTDYTKDFIGATILRWDEMAAKYWNDYRFGF</sequence>
<dbReference type="PANTHER" id="PTHR12994:SF17">
    <property type="entry name" value="LD30995P"/>
    <property type="match status" value="1"/>
</dbReference>
<keyword evidence="1" id="KW-0378">Hydrolase</keyword>
<keyword evidence="2" id="KW-0732">Signal</keyword>
<evidence type="ECO:0000256" key="2">
    <source>
        <dbReference type="SAM" id="SignalP"/>
    </source>
</evidence>
<dbReference type="Gene3D" id="3.60.60.10">
    <property type="entry name" value="Penicillin V Acylase, Chain A"/>
    <property type="match status" value="1"/>
</dbReference>
<comment type="caution">
    <text evidence="3">The sequence shown here is derived from an EMBL/GenBank/DDBJ whole genome shotgun (WGS) entry which is preliminary data.</text>
</comment>
<accession>A0ABS2F5P5</accession>
<feature type="chain" id="PRO_5046666085" description="Dipeptidase" evidence="2">
    <location>
        <begin position="21"/>
        <end position="532"/>
    </location>
</feature>
<feature type="signal peptide" evidence="2">
    <location>
        <begin position="1"/>
        <end position="20"/>
    </location>
</feature>
<evidence type="ECO:0000313" key="4">
    <source>
        <dbReference type="Proteomes" id="UP000782117"/>
    </source>
</evidence>
<name>A0ABS2F5P5_9BACE</name>
<dbReference type="EC" id="3.4.-.-" evidence="1"/>
<dbReference type="PANTHER" id="PTHR12994">
    <property type="entry name" value="SECERNIN"/>
    <property type="match status" value="1"/>
</dbReference>
<evidence type="ECO:0000256" key="1">
    <source>
        <dbReference type="RuleBase" id="RU364089"/>
    </source>
</evidence>
<dbReference type="EMBL" id="JACJKJ010000002">
    <property type="protein sequence ID" value="MBM6805383.1"/>
    <property type="molecule type" value="Genomic_DNA"/>
</dbReference>
<comment type="catalytic activity">
    <reaction evidence="1">
        <text>an L-aminoacyl-L-amino acid + H2O = 2 an L-alpha-amino acid</text>
        <dbReference type="Rhea" id="RHEA:48940"/>
        <dbReference type="ChEBI" id="CHEBI:15377"/>
        <dbReference type="ChEBI" id="CHEBI:59869"/>
        <dbReference type="ChEBI" id="CHEBI:77460"/>
    </reaction>
</comment>
<evidence type="ECO:0000313" key="3">
    <source>
        <dbReference type="EMBL" id="MBM6805383.1"/>
    </source>
</evidence>
<dbReference type="InterPro" id="IPR005322">
    <property type="entry name" value="Peptidase_C69"/>
</dbReference>
<proteinExistence type="inferred from homology"/>
<keyword evidence="1" id="KW-0645">Protease</keyword>
<dbReference type="Pfam" id="PF03577">
    <property type="entry name" value="Peptidase_C69"/>
    <property type="match status" value="1"/>
</dbReference>
<comment type="similarity">
    <text evidence="1">Belongs to the peptidase C69 family.</text>
</comment>
<keyword evidence="1" id="KW-0224">Dipeptidase</keyword>
<gene>
    <name evidence="3" type="ORF">H6A24_02545</name>
</gene>
<organism evidence="3 4">
    <name type="scientific">Bacteroides caecicola</name>
    <dbReference type="NCBI Taxonomy" id="1462569"/>
    <lineage>
        <taxon>Bacteria</taxon>
        <taxon>Pseudomonadati</taxon>
        <taxon>Bacteroidota</taxon>
        <taxon>Bacteroidia</taxon>
        <taxon>Bacteroidales</taxon>
        <taxon>Bacteroidaceae</taxon>
        <taxon>Bacteroides</taxon>
    </lineage>
</organism>